<proteinExistence type="inferred from homology"/>
<comment type="similarity">
    <text evidence="2">Belongs to the nanoviruses/circoviruses replication-associated protein family.</text>
</comment>
<keyword evidence="4" id="KW-0548">Nucleotidyltransferase</keyword>
<evidence type="ECO:0000256" key="9">
    <source>
        <dbReference type="ARBA" id="ARBA00022759"/>
    </source>
</evidence>
<keyword evidence="11" id="KW-0190">Covalent protein-DNA linkage</keyword>
<protein>
    <recommendedName>
        <fullName evidence="14">ATP-dependent helicase Rep</fullName>
    </recommendedName>
    <alternativeName>
        <fullName evidence="15">RepP</fullName>
    </alternativeName>
</protein>
<dbReference type="EMBL" id="QYAC01000008">
    <property type="protein sequence ID" value="MBL3680471.1"/>
    <property type="molecule type" value="Genomic_DNA"/>
</dbReference>
<organism evidence="17 18">
    <name type="scientific">Leucobacter chromiireducens subsp. solipictus</name>
    <dbReference type="NCBI Taxonomy" id="398235"/>
    <lineage>
        <taxon>Bacteria</taxon>
        <taxon>Bacillati</taxon>
        <taxon>Actinomycetota</taxon>
        <taxon>Actinomycetes</taxon>
        <taxon>Micrococcales</taxon>
        <taxon>Microbacteriaceae</taxon>
        <taxon>Leucobacter</taxon>
    </lineage>
</organism>
<keyword evidence="10" id="KW-0378">Hydrolase</keyword>
<accession>A0ABS1SIT5</accession>
<evidence type="ECO:0000256" key="5">
    <source>
        <dbReference type="ARBA" id="ARBA00022705"/>
    </source>
</evidence>
<evidence type="ECO:0000259" key="16">
    <source>
        <dbReference type="PROSITE" id="PS52020"/>
    </source>
</evidence>
<dbReference type="Proteomes" id="UP001645859">
    <property type="component" value="Unassembled WGS sequence"/>
</dbReference>
<evidence type="ECO:0000256" key="6">
    <source>
        <dbReference type="ARBA" id="ARBA00022722"/>
    </source>
</evidence>
<dbReference type="PROSITE" id="PS52020">
    <property type="entry name" value="CRESS_DNA_REP"/>
    <property type="match status" value="1"/>
</dbReference>
<evidence type="ECO:0000313" key="18">
    <source>
        <dbReference type="Proteomes" id="UP001645859"/>
    </source>
</evidence>
<dbReference type="Pfam" id="PF00910">
    <property type="entry name" value="RNA_helicase"/>
    <property type="match status" value="1"/>
</dbReference>
<dbReference type="SUPFAM" id="SSF52540">
    <property type="entry name" value="P-loop containing nucleoside triphosphate hydrolases"/>
    <property type="match status" value="1"/>
</dbReference>
<evidence type="ECO:0000256" key="8">
    <source>
        <dbReference type="ARBA" id="ARBA00022741"/>
    </source>
</evidence>
<dbReference type="InterPro" id="IPR027417">
    <property type="entry name" value="P-loop_NTPase"/>
</dbReference>
<dbReference type="Pfam" id="PF02407">
    <property type="entry name" value="Viral_Rep"/>
    <property type="match status" value="1"/>
</dbReference>
<keyword evidence="9" id="KW-0255">Endonuclease</keyword>
<dbReference type="Gene3D" id="3.40.1310.20">
    <property type="match status" value="1"/>
</dbReference>
<evidence type="ECO:0000256" key="2">
    <source>
        <dbReference type="ARBA" id="ARBA00008545"/>
    </source>
</evidence>
<evidence type="ECO:0000256" key="1">
    <source>
        <dbReference type="ARBA" id="ARBA00001936"/>
    </source>
</evidence>
<evidence type="ECO:0000313" key="17">
    <source>
        <dbReference type="EMBL" id="MBL3680471.1"/>
    </source>
</evidence>
<evidence type="ECO:0000256" key="10">
    <source>
        <dbReference type="ARBA" id="ARBA00022801"/>
    </source>
</evidence>
<keyword evidence="6" id="KW-0540">Nuclease</keyword>
<keyword evidence="13" id="KW-0511">Multifunctional enzyme</keyword>
<keyword evidence="12" id="KW-0238">DNA-binding</keyword>
<keyword evidence="5" id="KW-0235">DNA replication</keyword>
<comment type="cofactor">
    <cofactor evidence="1">
        <name>Mn(2+)</name>
        <dbReference type="ChEBI" id="CHEBI:29035"/>
    </cofactor>
</comment>
<gene>
    <name evidence="17" type="ORF">D3230_14410</name>
</gene>
<keyword evidence="3" id="KW-0808">Transferase</keyword>
<comment type="caution">
    <text evidence="17">The sequence shown here is derived from an EMBL/GenBank/DDBJ whole genome shotgun (WGS) entry which is preliminary data.</text>
</comment>
<evidence type="ECO:0000256" key="7">
    <source>
        <dbReference type="ARBA" id="ARBA00022723"/>
    </source>
</evidence>
<dbReference type="InterPro" id="IPR049912">
    <property type="entry name" value="CRESS_DNA_REP"/>
</dbReference>
<evidence type="ECO:0000256" key="12">
    <source>
        <dbReference type="ARBA" id="ARBA00023125"/>
    </source>
</evidence>
<keyword evidence="7" id="KW-0479">Metal-binding</keyword>
<reference evidence="17 18" key="1">
    <citation type="submission" date="2018-09" db="EMBL/GenBank/DDBJ databases">
        <title>Comparative genomics of Leucobacter spp.</title>
        <authorList>
            <person name="Reis A.C."/>
            <person name="Kolvenbach B.A."/>
            <person name="Corvini P.F.X."/>
            <person name="Nunes O.C."/>
        </authorList>
    </citation>
    <scope>NUCLEOTIDE SEQUENCE [LARGE SCALE GENOMIC DNA]</scope>
    <source>
        <strain evidence="17 18">TAN 31504</strain>
    </source>
</reference>
<keyword evidence="18" id="KW-1185">Reference proteome</keyword>
<dbReference type="Gene3D" id="3.40.50.300">
    <property type="entry name" value="P-loop containing nucleotide triphosphate hydrolases"/>
    <property type="match status" value="1"/>
</dbReference>
<feature type="domain" description="CRESS-DNA virus Rep endonuclease" evidence="16">
    <location>
        <begin position="6"/>
        <end position="110"/>
    </location>
</feature>
<dbReference type="InterPro" id="IPR000605">
    <property type="entry name" value="Helicase_SF3_ssDNA/RNA_vir"/>
</dbReference>
<evidence type="ECO:0000256" key="4">
    <source>
        <dbReference type="ARBA" id="ARBA00022695"/>
    </source>
</evidence>
<dbReference type="RefSeq" id="WP_202345736.1">
    <property type="nucleotide sequence ID" value="NZ_BAAAPI010000005.1"/>
</dbReference>
<sequence length="350" mass="40776">MKLNKNYRNRSWIGTIPAEKFDQEAVEKALDEYTYIGQLERGTELTEANPEGYLHWQIYIENKNQIKLGTLINKLHGAHWEPRRGTRREAYEYCTKKDTSQGVQISNGTIDITKSEQGRRTDLEEFRTEILLKGKTANEVILEEPTAWRYAAGLKALETAHREQRSHYARSNFRDVHVSYIWGETGTGKTFGVYEKYGLENVFTVGEWRHPFDNYNGQEVLLLDEFYSSLPLEVLLKVLDKYPYELDARYGKRQAEFTKVVMTSNEPLSTMYLQEQSLSPRKWEALLRRIDEVQNRVSWTESVDETHLYKQTDKGEKKNEKRIEEKENSDIPGFSTCDILHGTYCACGAI</sequence>
<evidence type="ECO:0000256" key="11">
    <source>
        <dbReference type="ARBA" id="ARBA00023124"/>
    </source>
</evidence>
<evidence type="ECO:0000256" key="13">
    <source>
        <dbReference type="ARBA" id="ARBA00023268"/>
    </source>
</evidence>
<evidence type="ECO:0000256" key="3">
    <source>
        <dbReference type="ARBA" id="ARBA00022679"/>
    </source>
</evidence>
<name>A0ABS1SIT5_9MICO</name>
<keyword evidence="8" id="KW-0547">Nucleotide-binding</keyword>
<evidence type="ECO:0000256" key="14">
    <source>
        <dbReference type="ARBA" id="ARBA00030754"/>
    </source>
</evidence>
<evidence type="ECO:0000256" key="15">
    <source>
        <dbReference type="ARBA" id="ARBA00032243"/>
    </source>
</evidence>